<dbReference type="SUPFAM" id="SSF52777">
    <property type="entry name" value="CoA-dependent acyltransferases"/>
    <property type="match status" value="2"/>
</dbReference>
<dbReference type="InterPro" id="IPR045851">
    <property type="entry name" value="AMP-bd_C_sf"/>
</dbReference>
<dbReference type="Gene3D" id="3.30.559.10">
    <property type="entry name" value="Chloramphenicol acetyltransferase-like domain"/>
    <property type="match status" value="1"/>
</dbReference>
<dbReference type="Gene3D" id="1.10.1200.10">
    <property type="entry name" value="ACP-like"/>
    <property type="match status" value="1"/>
</dbReference>
<feature type="domain" description="Carrier" evidence="6">
    <location>
        <begin position="1038"/>
        <end position="1113"/>
    </location>
</feature>
<evidence type="ECO:0000256" key="1">
    <source>
        <dbReference type="ARBA" id="ARBA00001957"/>
    </source>
</evidence>
<feature type="compositionally biased region" description="Low complexity" evidence="5">
    <location>
        <begin position="1113"/>
        <end position="1137"/>
    </location>
</feature>
<dbReference type="Gene3D" id="3.40.50.720">
    <property type="entry name" value="NAD(P)-binding Rossmann-like Domain"/>
    <property type="match status" value="1"/>
</dbReference>
<feature type="region of interest" description="Disordered" evidence="5">
    <location>
        <begin position="446"/>
        <end position="471"/>
    </location>
</feature>
<gene>
    <name evidence="7" type="ORF">HUT08_08170</name>
</gene>
<comment type="cofactor">
    <cofactor evidence="1">
        <name>pantetheine 4'-phosphate</name>
        <dbReference type="ChEBI" id="CHEBI:47942"/>
    </cofactor>
</comment>
<dbReference type="InterPro" id="IPR036291">
    <property type="entry name" value="NAD(P)-bd_dom_sf"/>
</dbReference>
<evidence type="ECO:0000313" key="7">
    <source>
        <dbReference type="EMBL" id="QKW49535.1"/>
    </source>
</evidence>
<dbReference type="GO" id="GO:0017000">
    <property type="term" value="P:antibiotic biosynthetic process"/>
    <property type="evidence" value="ECO:0007669"/>
    <property type="project" value="UniProtKB-ARBA"/>
</dbReference>
<dbReference type="Pfam" id="PF13193">
    <property type="entry name" value="AMP-binding_C"/>
    <property type="match status" value="1"/>
</dbReference>
<dbReference type="Pfam" id="PF00668">
    <property type="entry name" value="Condensation"/>
    <property type="match status" value="1"/>
</dbReference>
<dbReference type="PANTHER" id="PTHR44845">
    <property type="entry name" value="CARRIER DOMAIN-CONTAINING PROTEIN"/>
    <property type="match status" value="1"/>
</dbReference>
<feature type="region of interest" description="Disordered" evidence="5">
    <location>
        <begin position="1"/>
        <end position="25"/>
    </location>
</feature>
<evidence type="ECO:0000259" key="6">
    <source>
        <dbReference type="PROSITE" id="PS50075"/>
    </source>
</evidence>
<keyword evidence="8" id="KW-1185">Reference proteome</keyword>
<proteinExistence type="predicted"/>
<dbReference type="PANTHER" id="PTHR44845:SF6">
    <property type="entry name" value="BETA-ALANINE-ACTIVATING ENZYME"/>
    <property type="match status" value="1"/>
</dbReference>
<dbReference type="GO" id="GO:0031177">
    <property type="term" value="F:phosphopantetheine binding"/>
    <property type="evidence" value="ECO:0007669"/>
    <property type="project" value="InterPro"/>
</dbReference>
<dbReference type="InterPro" id="IPR010071">
    <property type="entry name" value="AA_adenyl_dom"/>
</dbReference>
<accession>A0A7H8N4W7</accession>
<dbReference type="InterPro" id="IPR025110">
    <property type="entry name" value="AMP-bd_C"/>
</dbReference>
<dbReference type="CDD" id="cd05930">
    <property type="entry name" value="A_NRPS"/>
    <property type="match status" value="1"/>
</dbReference>
<evidence type="ECO:0000256" key="3">
    <source>
        <dbReference type="ARBA" id="ARBA00022553"/>
    </source>
</evidence>
<dbReference type="InterPro" id="IPR010080">
    <property type="entry name" value="Thioester_reductase-like_dom"/>
</dbReference>
<dbReference type="SUPFAM" id="SSF56801">
    <property type="entry name" value="Acetyl-CoA synthetase-like"/>
    <property type="match status" value="1"/>
</dbReference>
<dbReference type="Gene3D" id="3.30.559.30">
    <property type="entry name" value="Nonribosomal peptide synthetase, condensation domain"/>
    <property type="match status" value="1"/>
</dbReference>
<keyword evidence="3" id="KW-0597">Phosphoprotein</keyword>
<dbReference type="NCBIfam" id="TIGR01733">
    <property type="entry name" value="AA-adenyl-dom"/>
    <property type="match status" value="1"/>
</dbReference>
<dbReference type="Proteomes" id="UP000509303">
    <property type="component" value="Chromosome"/>
</dbReference>
<dbReference type="SUPFAM" id="SSF47336">
    <property type="entry name" value="ACP-like"/>
    <property type="match status" value="1"/>
</dbReference>
<dbReference type="RefSeq" id="WP_176161269.1">
    <property type="nucleotide sequence ID" value="NZ_CP054929.1"/>
</dbReference>
<dbReference type="Pfam" id="PF07993">
    <property type="entry name" value="NAD_binding_4"/>
    <property type="match status" value="1"/>
</dbReference>
<protein>
    <submittedName>
        <fullName evidence="7">Amino acid adenylation domain-containing protein</fullName>
    </submittedName>
</protein>
<evidence type="ECO:0000256" key="2">
    <source>
        <dbReference type="ARBA" id="ARBA00022450"/>
    </source>
</evidence>
<evidence type="ECO:0000256" key="4">
    <source>
        <dbReference type="ARBA" id="ARBA00022598"/>
    </source>
</evidence>
<name>A0A7H8N4W7_9ACTN</name>
<dbReference type="Gene3D" id="3.40.50.980">
    <property type="match status" value="2"/>
</dbReference>
<sequence>MPKPDGTQSGTATPAGPGADGAGERHPLLAAQEGIWTGQQLDLDSPAFNTAEYVCIAGPVDTEVFVAALRQVVAETEALGVRFTVQDGKLWQVTADTTDWQPHVADLTPEAAPRAAALAWMARDMARPVDLEREPVFGHALFRVGPNEYWWYHRVHHIALDGFGLSLVARRVADVYTALVAGRPTGDSGFGTLQSVRDEEHAYQNSARRDKDGAYWAARYADRPPVPSLTNDSALPARTFRRQITDLAPAEVTTLRQRADELSVTWSDVLLAITARYIQQVSGAPEAVLSVPVMGRLGSVSLRVPCMVRNVLPLRVASGPDDSLADLAPRVAAELRAGLPHQRYRYEHLRRDLKLVGGKRRLSGPGVNIMPFEYDLRFAGHASTVHNVSAGPVDDLSVNVYDRAEGAGLRFAFDANPDLYDASDLATHQRGLLALLRAALAEPHRPLSQLAESPAPATTATGQADGATAADWPVVDGGPLRAAARPVLDQIAERVATRGDATAVEHGDQRVSYAELDAAARRLAERLTAQGLGRGALVAVALPRGIDAVTAILGTLYAGAAYCPIDLGAPATRTTALLAAADAAAVLTTANHVARLPGGGAGAGGSAGLAVALPDAAGTVPVLLLDAAADPEPATAAQRADRAAAERATSDELAYVIYTSGSTGEPKGVEIGHGALAHFVAGATQRYELGADDRVMQFAPLHFDASVEEIFLTLCAGATLVVRTDDMTESVATLTGALERLRVSVLDLPTAYWHEVAYALATGSATLPASVRTVIIGGEAAVPERVDGWRRAVGSSVRLFNTYGPTEATVVATVADLHAPELAAGDVPIGRPLPGTRAVLVPVDGRTDQGAGAGSGEGGTVSELHLLGDALARGYRGARTADAERFAPLTGLPGAPRAYRTGDLVRLADDGLLRFVGRVDGEFKISGHRVHPTEVEAALLRQPGLREAAVIGQILPDGTRRLVAHLVADGTAPQATEVREALRAVLPAAMIPSALTFHERLPLTGSGKIDRKALAALDAPAPAAQDADATPADAPGAASANPLEAAITGVWAQVLGAEHIAPGDDFFDLGAQSLQAIQVANRLGVELAREVKVAWLFQYPTAADLAAHLAQQAGPDGSATPAGGQPAAAQATGTAPADATEVAEDGLPAAVAAVARDAELEADIVPGTGTRVDPTAPPRQVLLTGATGFVGAHLLAELLTSTDAEVVCLVRAADREQATARLRQALDEQQLAVGEAARRIVAEPADLGRPHLGLAPERLAELAASCDAIFHNAATVSIMREYSSLRGANTESTRELLRLAADRSIPFHLVSTLSTAPPYSRSPEVPEAFLPPHPGLIYGYQQSKWASERLLEQAAERGFPVTLHRLGRVVGAPDTGFVNDRDFVWSVLRAGIPAGIVPDLFEAEVWTPVDYVARAVVRLALRHEGGTDVVFNHAPAPQLRLDDLYDWIAAYGYRVRRMPLAQWRAELPRAADVATTTLAFFDTFDGPGDADHGSDANGARGGDGATPAPEAAAAEPELRLGHIRADNVLRGLADTGITCPTIDRSLVFRYLDHCVKTGSLPRPTGGDRPEPVTAG</sequence>
<dbReference type="Pfam" id="PF00501">
    <property type="entry name" value="AMP-binding"/>
    <property type="match status" value="1"/>
</dbReference>
<feature type="compositionally biased region" description="Low complexity" evidence="5">
    <location>
        <begin position="454"/>
        <end position="471"/>
    </location>
</feature>
<dbReference type="SUPFAM" id="SSF51735">
    <property type="entry name" value="NAD(P)-binding Rossmann-fold domains"/>
    <property type="match status" value="1"/>
</dbReference>
<dbReference type="Gene3D" id="3.30.300.30">
    <property type="match status" value="1"/>
</dbReference>
<dbReference type="InterPro" id="IPR020806">
    <property type="entry name" value="PKS_PP-bd"/>
</dbReference>
<dbReference type="InterPro" id="IPR001242">
    <property type="entry name" value="Condensation_dom"/>
</dbReference>
<evidence type="ECO:0000313" key="8">
    <source>
        <dbReference type="Proteomes" id="UP000509303"/>
    </source>
</evidence>
<dbReference type="SMART" id="SM00823">
    <property type="entry name" value="PKS_PP"/>
    <property type="match status" value="1"/>
</dbReference>
<dbReference type="CDD" id="cd05235">
    <property type="entry name" value="SDR_e1"/>
    <property type="match status" value="1"/>
</dbReference>
<organism evidence="7 8">
    <name type="scientific">Streptomyces buecherae</name>
    <dbReference type="NCBI Taxonomy" id="2763006"/>
    <lineage>
        <taxon>Bacteria</taxon>
        <taxon>Bacillati</taxon>
        <taxon>Actinomycetota</taxon>
        <taxon>Actinomycetes</taxon>
        <taxon>Kitasatosporales</taxon>
        <taxon>Streptomycetaceae</taxon>
        <taxon>Streptomyces</taxon>
    </lineage>
</organism>
<dbReference type="NCBIfam" id="TIGR01746">
    <property type="entry name" value="Thioester-redct"/>
    <property type="match status" value="1"/>
</dbReference>
<dbReference type="InterPro" id="IPR020845">
    <property type="entry name" value="AMP-binding_CS"/>
</dbReference>
<dbReference type="InterPro" id="IPR000873">
    <property type="entry name" value="AMP-dep_synth/lig_dom"/>
</dbReference>
<dbReference type="Gene3D" id="2.30.38.10">
    <property type="entry name" value="Luciferase, Domain 3"/>
    <property type="match status" value="1"/>
</dbReference>
<dbReference type="Pfam" id="PF00550">
    <property type="entry name" value="PP-binding"/>
    <property type="match status" value="1"/>
</dbReference>
<dbReference type="InterPro" id="IPR023213">
    <property type="entry name" value="CAT-like_dom_sf"/>
</dbReference>
<feature type="region of interest" description="Disordered" evidence="5">
    <location>
        <begin position="1490"/>
        <end position="1514"/>
    </location>
</feature>
<reference evidence="7 8" key="1">
    <citation type="submission" date="2020-06" db="EMBL/GenBank/DDBJ databases">
        <title>Genome mining for natural products.</title>
        <authorList>
            <person name="Zhang B."/>
            <person name="Shi J."/>
            <person name="Ge H."/>
        </authorList>
    </citation>
    <scope>NUCLEOTIDE SEQUENCE [LARGE SCALE GENOMIC DNA]</scope>
    <source>
        <strain evidence="7 8">NA00687</strain>
    </source>
</reference>
<dbReference type="EMBL" id="CP054929">
    <property type="protein sequence ID" value="QKW49535.1"/>
    <property type="molecule type" value="Genomic_DNA"/>
</dbReference>
<dbReference type="PROSITE" id="PS00455">
    <property type="entry name" value="AMP_BINDING"/>
    <property type="match status" value="1"/>
</dbReference>
<dbReference type="GO" id="GO:0016874">
    <property type="term" value="F:ligase activity"/>
    <property type="evidence" value="ECO:0007669"/>
    <property type="project" value="UniProtKB-KW"/>
</dbReference>
<dbReference type="InterPro" id="IPR013120">
    <property type="entry name" value="FAR_NAD-bd"/>
</dbReference>
<keyword evidence="2" id="KW-0596">Phosphopantetheine</keyword>
<evidence type="ECO:0000256" key="5">
    <source>
        <dbReference type="SAM" id="MobiDB-lite"/>
    </source>
</evidence>
<feature type="region of interest" description="Disordered" evidence="5">
    <location>
        <begin position="1113"/>
        <end position="1140"/>
    </location>
</feature>
<dbReference type="InterPro" id="IPR009081">
    <property type="entry name" value="PP-bd_ACP"/>
</dbReference>
<dbReference type="PROSITE" id="PS50075">
    <property type="entry name" value="CARRIER"/>
    <property type="match status" value="1"/>
</dbReference>
<dbReference type="InterPro" id="IPR036736">
    <property type="entry name" value="ACP-like_sf"/>
</dbReference>
<dbReference type="GO" id="GO:0008610">
    <property type="term" value="P:lipid biosynthetic process"/>
    <property type="evidence" value="ECO:0007669"/>
    <property type="project" value="UniProtKB-ARBA"/>
</dbReference>
<keyword evidence="4" id="KW-0436">Ligase</keyword>